<evidence type="ECO:0000313" key="2">
    <source>
        <dbReference type="EMBL" id="MBC8544977.1"/>
    </source>
</evidence>
<name>A0A926DW67_9FIRM</name>
<organism evidence="2 3">
    <name type="scientific">Bianquea renquensis</name>
    <dbReference type="NCBI Taxonomy" id="2763661"/>
    <lineage>
        <taxon>Bacteria</taxon>
        <taxon>Bacillati</taxon>
        <taxon>Bacillota</taxon>
        <taxon>Clostridia</taxon>
        <taxon>Eubacteriales</taxon>
        <taxon>Bianqueaceae</taxon>
        <taxon>Bianquea</taxon>
    </lineage>
</organism>
<keyword evidence="3" id="KW-1185">Reference proteome</keyword>
<proteinExistence type="predicted"/>
<evidence type="ECO:0000313" key="3">
    <source>
        <dbReference type="Proteomes" id="UP000657006"/>
    </source>
</evidence>
<reference evidence="2" key="1">
    <citation type="submission" date="2020-08" db="EMBL/GenBank/DDBJ databases">
        <title>Genome public.</title>
        <authorList>
            <person name="Liu C."/>
            <person name="Sun Q."/>
        </authorList>
    </citation>
    <scope>NUCLEOTIDE SEQUENCE</scope>
    <source>
        <strain evidence="2">NSJ-32</strain>
    </source>
</reference>
<dbReference type="EMBL" id="JACRSQ010000038">
    <property type="protein sequence ID" value="MBC8544977.1"/>
    <property type="molecule type" value="Genomic_DNA"/>
</dbReference>
<evidence type="ECO:0000256" key="1">
    <source>
        <dbReference type="SAM" id="MobiDB-lite"/>
    </source>
</evidence>
<gene>
    <name evidence="2" type="ORF">H8730_15650</name>
</gene>
<protein>
    <submittedName>
        <fullName evidence="2">Uncharacterized protein</fullName>
    </submittedName>
</protein>
<feature type="region of interest" description="Disordered" evidence="1">
    <location>
        <begin position="25"/>
        <end position="69"/>
    </location>
</feature>
<dbReference type="RefSeq" id="WP_249290145.1">
    <property type="nucleotide sequence ID" value="NZ_JACRSQ010000038.1"/>
</dbReference>
<dbReference type="AlphaFoldDB" id="A0A926DW67"/>
<dbReference type="Proteomes" id="UP000657006">
    <property type="component" value="Unassembled WGS sequence"/>
</dbReference>
<accession>A0A926DW67</accession>
<feature type="compositionally biased region" description="Basic and acidic residues" evidence="1">
    <location>
        <begin position="27"/>
        <end position="36"/>
    </location>
</feature>
<feature type="compositionally biased region" description="Basic residues" evidence="1">
    <location>
        <begin position="49"/>
        <end position="59"/>
    </location>
</feature>
<comment type="caution">
    <text evidence="2">The sequence shown here is derived from an EMBL/GenBank/DDBJ whole genome shotgun (WGS) entry which is preliminary data.</text>
</comment>
<sequence>MHAGEMKKGRSQRAKGGIISAITVETSKLEGKQEKNARRRGKDRQGPACKRRQIARRQRRDVQGGGETG</sequence>
<feature type="region of interest" description="Disordered" evidence="1">
    <location>
        <begin position="1"/>
        <end position="20"/>
    </location>
</feature>